<sequence length="156" mass="17701">MDFKTQILTVIERCGGATNAMIRKQTGMTNRASVTGYLIELEGMGFIIKEESVSHGRRCFKYFLNPDNTALDLAIQTYLEANPGRKSKQIAEAIGVNYTILKARMRYLASIGQVDREMLPGGAWKYYWQEVIPFGMNRDRMMFEKLLAGARQSCGR</sequence>
<organism evidence="1">
    <name type="scientific">Siphoviridae sp. cthqG28</name>
    <dbReference type="NCBI Taxonomy" id="2826427"/>
    <lineage>
        <taxon>Viruses</taxon>
        <taxon>Duplodnaviria</taxon>
        <taxon>Heunggongvirae</taxon>
        <taxon>Uroviricota</taxon>
        <taxon>Caudoviricetes</taxon>
    </lineage>
</organism>
<dbReference type="InterPro" id="IPR036390">
    <property type="entry name" value="WH_DNA-bd_sf"/>
</dbReference>
<dbReference type="SUPFAM" id="SSF46785">
    <property type="entry name" value="Winged helix' DNA-binding domain"/>
    <property type="match status" value="2"/>
</dbReference>
<name>A0A8S5LYQ5_9CAUD</name>
<dbReference type="EMBL" id="BK014774">
    <property type="protein sequence ID" value="DAD75116.1"/>
    <property type="molecule type" value="Genomic_DNA"/>
</dbReference>
<accession>A0A8S5LYQ5</accession>
<evidence type="ECO:0000313" key="1">
    <source>
        <dbReference type="EMBL" id="DAD75116.1"/>
    </source>
</evidence>
<reference evidence="1" key="1">
    <citation type="journal article" date="2021" name="Proc. Natl. Acad. Sci. U.S.A.">
        <title>A Catalog of Tens of Thousands of Viruses from Human Metagenomes Reveals Hidden Associations with Chronic Diseases.</title>
        <authorList>
            <person name="Tisza M.J."/>
            <person name="Buck C.B."/>
        </authorList>
    </citation>
    <scope>NUCLEOTIDE SEQUENCE</scope>
    <source>
        <strain evidence="1">CthqG28</strain>
    </source>
</reference>
<protein>
    <submittedName>
        <fullName evidence="1">Accessory regulator A-like protein</fullName>
    </submittedName>
</protein>
<proteinExistence type="predicted"/>